<dbReference type="PANTHER" id="PTHR13408:SF0">
    <property type="entry name" value="DNA-DIRECTED RNA POLYMERASE III SUBUNIT RPC4"/>
    <property type="match status" value="1"/>
</dbReference>
<keyword evidence="3" id="KW-0804">Transcription</keyword>
<evidence type="ECO:0000313" key="7">
    <source>
        <dbReference type="Proteomes" id="UP000002358"/>
    </source>
</evidence>
<organism evidence="6 7">
    <name type="scientific">Nasonia vitripennis</name>
    <name type="common">Parasitic wasp</name>
    <dbReference type="NCBI Taxonomy" id="7425"/>
    <lineage>
        <taxon>Eukaryota</taxon>
        <taxon>Metazoa</taxon>
        <taxon>Ecdysozoa</taxon>
        <taxon>Arthropoda</taxon>
        <taxon>Hexapoda</taxon>
        <taxon>Insecta</taxon>
        <taxon>Pterygota</taxon>
        <taxon>Neoptera</taxon>
        <taxon>Endopterygota</taxon>
        <taxon>Hymenoptera</taxon>
        <taxon>Apocrita</taxon>
        <taxon>Proctotrupomorpha</taxon>
        <taxon>Chalcidoidea</taxon>
        <taxon>Pteromalidae</taxon>
        <taxon>Pteromalinae</taxon>
        <taxon>Nasonia</taxon>
    </lineage>
</organism>
<dbReference type="GO" id="GO:0003677">
    <property type="term" value="F:DNA binding"/>
    <property type="evidence" value="ECO:0007669"/>
    <property type="project" value="InterPro"/>
</dbReference>
<sequence>MSSNHSNVHPDYDPNLKIKAEPDPVSEPLASTAPSIPNLIQTIKTEPGLPAAPKPTIRLASIIPPRDLRLGGAIKLEKPKKVYTPNLNAQRFKNREDQNAANKSDPNPKTKARGQGDRGKNDRGRERGRGRGKAASNIIQTTGIFSEGLADLSTKRYSGGASFRDRESSGGGGGRETCATLERPKLSIPQKIDKVEEAEKLRELLRDDFLDDGLDEDSENTPVALPMVNEAKSFKTESNQKLDVLKGNDKSVTLQNGEAKASHQVKPAAPHVKTREAKVSLTVPQVMENKPSTFILVQLPDCLPGLESDDDPRTKKVAEPTTENETDKSNKFCTLNNLKEGMLGKLQILRSGKAQLILGENNLIVDVGSNLSFRQDLIAAKINQDKQSGDLINLGPVNSTLICSPDWENMLKKLL</sequence>
<dbReference type="KEGG" id="nvi:100678169"/>
<evidence type="ECO:0000313" key="6">
    <source>
        <dbReference type="EnsemblMetazoa" id="XP_031780106"/>
    </source>
</evidence>
<dbReference type="CTD" id="121856514"/>
<feature type="region of interest" description="Disordered" evidence="5">
    <location>
        <begin position="305"/>
        <end position="329"/>
    </location>
</feature>
<feature type="region of interest" description="Disordered" evidence="5">
    <location>
        <begin position="159"/>
        <end position="178"/>
    </location>
</feature>
<dbReference type="PANTHER" id="PTHR13408">
    <property type="entry name" value="DNA-DIRECTED RNA POLYMERASE III"/>
    <property type="match status" value="1"/>
</dbReference>
<feature type="region of interest" description="Disordered" evidence="5">
    <location>
        <begin position="78"/>
        <end position="139"/>
    </location>
</feature>
<dbReference type="GO" id="GO:0042797">
    <property type="term" value="P:tRNA transcription by RNA polymerase III"/>
    <property type="evidence" value="ECO:0007669"/>
    <property type="project" value="TreeGrafter"/>
</dbReference>
<evidence type="ECO:0008006" key="8">
    <source>
        <dbReference type="Google" id="ProtNLM"/>
    </source>
</evidence>
<accession>A0A7M7Q4D3</accession>
<dbReference type="RefSeq" id="XP_031780106.1">
    <property type="nucleotide sequence ID" value="XM_031924246.2"/>
</dbReference>
<dbReference type="InterPro" id="IPR007811">
    <property type="entry name" value="RPC4"/>
</dbReference>
<keyword evidence="7" id="KW-1185">Reference proteome</keyword>
<dbReference type="GeneID" id="100678169"/>
<protein>
    <recommendedName>
        <fullName evidence="8">DNA-directed RNA polymerase III subunit RPC4</fullName>
    </recommendedName>
</protein>
<dbReference type="GO" id="GO:0005666">
    <property type="term" value="C:RNA polymerase III complex"/>
    <property type="evidence" value="ECO:0007669"/>
    <property type="project" value="InterPro"/>
</dbReference>
<evidence type="ECO:0000256" key="5">
    <source>
        <dbReference type="SAM" id="MobiDB-lite"/>
    </source>
</evidence>
<keyword evidence="4" id="KW-0539">Nucleus</keyword>
<dbReference type="FunCoup" id="A0A7M7Q4D3">
    <property type="interactions" value="812"/>
</dbReference>
<dbReference type="Pfam" id="PF05132">
    <property type="entry name" value="RNA_pol_Rpc4"/>
    <property type="match status" value="1"/>
</dbReference>
<dbReference type="OrthoDB" id="5836119at2759"/>
<evidence type="ECO:0000256" key="2">
    <source>
        <dbReference type="ARBA" id="ARBA00022478"/>
    </source>
</evidence>
<dbReference type="AlphaFoldDB" id="A0A7M7Q4D3"/>
<keyword evidence="2" id="KW-0240">DNA-directed RNA polymerase</keyword>
<evidence type="ECO:0000256" key="4">
    <source>
        <dbReference type="ARBA" id="ARBA00023242"/>
    </source>
</evidence>
<comment type="subcellular location">
    <subcellularLocation>
        <location evidence="1">Nucleus</location>
    </subcellularLocation>
</comment>
<feature type="compositionally biased region" description="Basic and acidic residues" evidence="5">
    <location>
        <begin position="114"/>
        <end position="129"/>
    </location>
</feature>
<evidence type="ECO:0000256" key="3">
    <source>
        <dbReference type="ARBA" id="ARBA00023163"/>
    </source>
</evidence>
<reference evidence="6" key="1">
    <citation type="submission" date="2021-01" db="UniProtKB">
        <authorList>
            <consortium name="EnsemblMetazoa"/>
        </authorList>
    </citation>
    <scope>IDENTIFICATION</scope>
</reference>
<evidence type="ECO:0000256" key="1">
    <source>
        <dbReference type="ARBA" id="ARBA00004123"/>
    </source>
</evidence>
<dbReference type="EnsemblMetazoa" id="XM_031924246">
    <property type="protein sequence ID" value="XP_031780106"/>
    <property type="gene ID" value="LOC100678169"/>
</dbReference>
<dbReference type="InParanoid" id="A0A7M7Q4D3"/>
<feature type="compositionally biased region" description="Basic and acidic residues" evidence="5">
    <location>
        <begin position="8"/>
        <end position="22"/>
    </location>
</feature>
<proteinExistence type="predicted"/>
<dbReference type="Proteomes" id="UP000002358">
    <property type="component" value="Chromosome 2"/>
</dbReference>
<feature type="region of interest" description="Disordered" evidence="5">
    <location>
        <begin position="1"/>
        <end position="33"/>
    </location>
</feature>
<name>A0A7M7Q4D3_NASVI</name>